<feature type="domain" description="Major facilitator superfamily (MFS) profile" evidence="6">
    <location>
        <begin position="5"/>
        <end position="82"/>
    </location>
</feature>
<keyword evidence="2 5" id="KW-0812">Transmembrane</keyword>
<feature type="non-terminal residue" evidence="7">
    <location>
        <position position="1"/>
    </location>
</feature>
<gene>
    <name evidence="7" type="ORF">GDO81_002111</name>
</gene>
<dbReference type="Proteomes" id="UP000824782">
    <property type="component" value="Unassembled WGS sequence"/>
</dbReference>
<evidence type="ECO:0000256" key="5">
    <source>
        <dbReference type="SAM" id="Phobius"/>
    </source>
</evidence>
<dbReference type="InterPro" id="IPR020846">
    <property type="entry name" value="MFS_dom"/>
</dbReference>
<keyword evidence="3 5" id="KW-1133">Transmembrane helix</keyword>
<evidence type="ECO:0000256" key="3">
    <source>
        <dbReference type="ARBA" id="ARBA00022989"/>
    </source>
</evidence>
<evidence type="ECO:0000256" key="4">
    <source>
        <dbReference type="ARBA" id="ARBA00023136"/>
    </source>
</evidence>
<dbReference type="InterPro" id="IPR045263">
    <property type="entry name" value="GLUT"/>
</dbReference>
<evidence type="ECO:0000313" key="8">
    <source>
        <dbReference type="Proteomes" id="UP000824782"/>
    </source>
</evidence>
<dbReference type="InterPro" id="IPR005828">
    <property type="entry name" value="MFS_sugar_transport-like"/>
</dbReference>
<dbReference type="AlphaFoldDB" id="A0AAV7DHG2"/>
<dbReference type="Gene3D" id="1.20.1250.20">
    <property type="entry name" value="MFS general substrate transporter like domains"/>
    <property type="match status" value="1"/>
</dbReference>
<reference evidence="7" key="1">
    <citation type="thesis" date="2020" institute="ProQuest LLC" country="789 East Eisenhower Parkway, Ann Arbor, MI, USA">
        <title>Comparative Genomics and Chromosome Evolution.</title>
        <authorList>
            <person name="Mudd A.B."/>
        </authorList>
    </citation>
    <scope>NUCLEOTIDE SEQUENCE</scope>
    <source>
        <strain evidence="7">237g6f4</strain>
        <tissue evidence="7">Blood</tissue>
    </source>
</reference>
<dbReference type="GO" id="GO:0070837">
    <property type="term" value="P:dehydroascorbic acid transport"/>
    <property type="evidence" value="ECO:0007669"/>
    <property type="project" value="TreeGrafter"/>
</dbReference>
<organism evidence="7 8">
    <name type="scientific">Engystomops pustulosus</name>
    <name type="common">Tungara frog</name>
    <name type="synonym">Physalaemus pustulosus</name>
    <dbReference type="NCBI Taxonomy" id="76066"/>
    <lineage>
        <taxon>Eukaryota</taxon>
        <taxon>Metazoa</taxon>
        <taxon>Chordata</taxon>
        <taxon>Craniata</taxon>
        <taxon>Vertebrata</taxon>
        <taxon>Euteleostomi</taxon>
        <taxon>Amphibia</taxon>
        <taxon>Batrachia</taxon>
        <taxon>Anura</taxon>
        <taxon>Neobatrachia</taxon>
        <taxon>Hyloidea</taxon>
        <taxon>Leptodactylidae</taxon>
        <taxon>Leiuperinae</taxon>
        <taxon>Engystomops</taxon>
    </lineage>
</organism>
<dbReference type="EMBL" id="WNYA01000001">
    <property type="protein sequence ID" value="KAG8596935.1"/>
    <property type="molecule type" value="Genomic_DNA"/>
</dbReference>
<evidence type="ECO:0000256" key="1">
    <source>
        <dbReference type="ARBA" id="ARBA00004141"/>
    </source>
</evidence>
<dbReference type="GO" id="GO:0055056">
    <property type="term" value="F:D-glucose transmembrane transporter activity"/>
    <property type="evidence" value="ECO:0007669"/>
    <property type="project" value="TreeGrafter"/>
</dbReference>
<dbReference type="PROSITE" id="PS50850">
    <property type="entry name" value="MFS"/>
    <property type="match status" value="1"/>
</dbReference>
<dbReference type="Pfam" id="PF00083">
    <property type="entry name" value="Sugar_tr"/>
    <property type="match status" value="1"/>
</dbReference>
<sequence>LFWTVCAVGIGGTFQYGLNLSIINAPTTHVQKFINETWYSRYHSQLDEVLLTLIWSVIVSVFTIGGLLGTIIGGYVAAHLGR</sequence>
<accession>A0AAV7DHG2</accession>
<dbReference type="GO" id="GO:0046323">
    <property type="term" value="P:D-glucose import"/>
    <property type="evidence" value="ECO:0007669"/>
    <property type="project" value="TreeGrafter"/>
</dbReference>
<dbReference type="GO" id="GO:0005886">
    <property type="term" value="C:plasma membrane"/>
    <property type="evidence" value="ECO:0007669"/>
    <property type="project" value="TreeGrafter"/>
</dbReference>
<protein>
    <recommendedName>
        <fullName evidence="6">Major facilitator superfamily (MFS) profile domain-containing protein</fullName>
    </recommendedName>
</protein>
<dbReference type="PANTHER" id="PTHR23503">
    <property type="entry name" value="SOLUTE CARRIER FAMILY 2"/>
    <property type="match status" value="1"/>
</dbReference>
<keyword evidence="8" id="KW-1185">Reference proteome</keyword>
<dbReference type="PANTHER" id="PTHR23503:SF1">
    <property type="entry name" value="MAJOR FACILITATOR SUPERFAMILY (MFS) PROFILE DOMAIN-CONTAINING PROTEIN"/>
    <property type="match status" value="1"/>
</dbReference>
<comment type="caution">
    <text evidence="7">The sequence shown here is derived from an EMBL/GenBank/DDBJ whole genome shotgun (WGS) entry which is preliminary data.</text>
</comment>
<evidence type="ECO:0000256" key="2">
    <source>
        <dbReference type="ARBA" id="ARBA00022692"/>
    </source>
</evidence>
<evidence type="ECO:0000313" key="7">
    <source>
        <dbReference type="EMBL" id="KAG8596935.1"/>
    </source>
</evidence>
<keyword evidence="4 5" id="KW-0472">Membrane</keyword>
<dbReference type="InterPro" id="IPR036259">
    <property type="entry name" value="MFS_trans_sf"/>
</dbReference>
<feature type="transmembrane region" description="Helical" evidence="5">
    <location>
        <begin position="53"/>
        <end position="78"/>
    </location>
</feature>
<evidence type="ECO:0000259" key="6">
    <source>
        <dbReference type="PROSITE" id="PS50850"/>
    </source>
</evidence>
<name>A0AAV7DHG2_ENGPU</name>
<proteinExistence type="predicted"/>
<comment type="subcellular location">
    <subcellularLocation>
        <location evidence="1">Membrane</location>
        <topology evidence="1">Multi-pass membrane protein</topology>
    </subcellularLocation>
</comment>